<feature type="region of interest" description="Disordered" evidence="1">
    <location>
        <begin position="61"/>
        <end position="91"/>
    </location>
</feature>
<dbReference type="RefSeq" id="WP_132318575.1">
    <property type="nucleotide sequence ID" value="NZ_FWZT01000007.1"/>
</dbReference>
<evidence type="ECO:0000313" key="3">
    <source>
        <dbReference type="Proteomes" id="UP000192907"/>
    </source>
</evidence>
<dbReference type="EMBL" id="FWZT01000007">
    <property type="protein sequence ID" value="SMF20625.1"/>
    <property type="molecule type" value="Genomic_DNA"/>
</dbReference>
<gene>
    <name evidence="2" type="ORF">SAMN06296036_10746</name>
</gene>
<evidence type="ECO:0000256" key="1">
    <source>
        <dbReference type="SAM" id="MobiDB-lite"/>
    </source>
</evidence>
<sequence>MKPILILAVAIGCMACEPKKSKNASAQKERVRGGLSAKAPPKKPIAEKSIVEQIREEAKSEQALVDDLEVPPPSDPSLSTEAPAPAKQDKTTPSYAERLFAHGRIAARNGKSDEARRYYLDACQLGYYEACHKFAYYEHKQGNFKNALRFYRLSCKHGILKSCNNMGFGLETMGQHEQAKDYYSRACLNQHEGACDSLRRVIDKTKMAH</sequence>
<dbReference type="SUPFAM" id="SSF81901">
    <property type="entry name" value="HCP-like"/>
    <property type="match status" value="1"/>
</dbReference>
<dbReference type="Proteomes" id="UP000192907">
    <property type="component" value="Unassembled WGS sequence"/>
</dbReference>
<protein>
    <submittedName>
        <fullName evidence="2">Tetratricopeptide repeat-containing protein</fullName>
    </submittedName>
</protein>
<dbReference type="OrthoDB" id="5329840at2"/>
<evidence type="ECO:0000313" key="2">
    <source>
        <dbReference type="EMBL" id="SMF20625.1"/>
    </source>
</evidence>
<dbReference type="Pfam" id="PF13181">
    <property type="entry name" value="TPR_8"/>
    <property type="match status" value="1"/>
</dbReference>
<dbReference type="InterPro" id="IPR019734">
    <property type="entry name" value="TPR_rpt"/>
</dbReference>
<accession>A0A1Y6BN02</accession>
<dbReference type="InterPro" id="IPR011990">
    <property type="entry name" value="TPR-like_helical_dom_sf"/>
</dbReference>
<proteinExistence type="predicted"/>
<dbReference type="AlphaFoldDB" id="A0A1Y6BN02"/>
<feature type="region of interest" description="Disordered" evidence="1">
    <location>
        <begin position="19"/>
        <end position="47"/>
    </location>
</feature>
<keyword evidence="3" id="KW-1185">Reference proteome</keyword>
<reference evidence="3" key="1">
    <citation type="submission" date="2017-04" db="EMBL/GenBank/DDBJ databases">
        <authorList>
            <person name="Varghese N."/>
            <person name="Submissions S."/>
        </authorList>
    </citation>
    <scope>NUCLEOTIDE SEQUENCE [LARGE SCALE GENOMIC DNA]</scope>
    <source>
        <strain evidence="3">RKEM611</strain>
    </source>
</reference>
<name>A0A1Y6BN02_9BACT</name>
<dbReference type="Gene3D" id="1.25.40.10">
    <property type="entry name" value="Tetratricopeptide repeat domain"/>
    <property type="match status" value="1"/>
</dbReference>
<organism evidence="2 3">
    <name type="scientific">Pseudobacteriovorax antillogorgiicola</name>
    <dbReference type="NCBI Taxonomy" id="1513793"/>
    <lineage>
        <taxon>Bacteria</taxon>
        <taxon>Pseudomonadati</taxon>
        <taxon>Bdellovibrionota</taxon>
        <taxon>Oligoflexia</taxon>
        <taxon>Oligoflexales</taxon>
        <taxon>Pseudobacteriovoracaceae</taxon>
        <taxon>Pseudobacteriovorax</taxon>
    </lineage>
</organism>
<dbReference type="STRING" id="1513793.SAMN06296036_10746"/>